<protein>
    <recommendedName>
        <fullName evidence="2">anaerobic carbon-monoxide dehydrogenase</fullName>
        <ecNumber evidence="2">1.2.7.4</ecNumber>
    </recommendedName>
</protein>
<gene>
    <name evidence="11" type="primary">cooS</name>
    <name evidence="11" type="ORF">HF878_04895</name>
</gene>
<comment type="cofactor">
    <cofactor evidence="1">
        <name>[4Fe-4S] cluster</name>
        <dbReference type="ChEBI" id="CHEBI:49883"/>
    </cofactor>
</comment>
<dbReference type="InterPro" id="IPR010047">
    <property type="entry name" value="CODH"/>
</dbReference>
<dbReference type="NCBIfam" id="TIGR01702">
    <property type="entry name" value="CO_DH_cata"/>
    <property type="match status" value="1"/>
</dbReference>
<keyword evidence="5" id="KW-0479">Metal-binding</keyword>
<dbReference type="GO" id="GO:0004601">
    <property type="term" value="F:peroxidase activity"/>
    <property type="evidence" value="ECO:0007669"/>
    <property type="project" value="TreeGrafter"/>
</dbReference>
<comment type="catalytic activity">
    <reaction evidence="9">
        <text>CO + 2 oxidized [2Fe-2S]-[ferredoxin] + H2O = 2 reduced [2Fe-2S]-[ferredoxin] + CO2 + 2 H(+)</text>
        <dbReference type="Rhea" id="RHEA:21040"/>
        <dbReference type="Rhea" id="RHEA-COMP:10000"/>
        <dbReference type="Rhea" id="RHEA-COMP:10001"/>
        <dbReference type="ChEBI" id="CHEBI:15377"/>
        <dbReference type="ChEBI" id="CHEBI:15378"/>
        <dbReference type="ChEBI" id="CHEBI:16526"/>
        <dbReference type="ChEBI" id="CHEBI:17245"/>
        <dbReference type="ChEBI" id="CHEBI:33737"/>
        <dbReference type="ChEBI" id="CHEBI:33738"/>
        <dbReference type="EC" id="1.2.7.4"/>
    </reaction>
</comment>
<accession>A0A848B4H0</accession>
<keyword evidence="8" id="KW-0411">Iron-sulfur</keyword>
<evidence type="ECO:0000256" key="6">
    <source>
        <dbReference type="ARBA" id="ARBA00023002"/>
    </source>
</evidence>
<dbReference type="Pfam" id="PF03063">
    <property type="entry name" value="Prismane"/>
    <property type="match status" value="1"/>
</dbReference>
<evidence type="ECO:0000256" key="9">
    <source>
        <dbReference type="ARBA" id="ARBA00048733"/>
    </source>
</evidence>
<proteinExistence type="predicted"/>
<comment type="caution">
    <text evidence="11">The sequence shown here is derived from an EMBL/GenBank/DDBJ whole genome shotgun (WGS) entry which is preliminary data.</text>
</comment>
<keyword evidence="6 11" id="KW-0560">Oxidoreductase</keyword>
<evidence type="ECO:0000256" key="2">
    <source>
        <dbReference type="ARBA" id="ARBA00012819"/>
    </source>
</evidence>
<dbReference type="Gene3D" id="1.20.1270.30">
    <property type="match status" value="1"/>
</dbReference>
<dbReference type="GO" id="GO:0042542">
    <property type="term" value="P:response to hydrogen peroxide"/>
    <property type="evidence" value="ECO:0007669"/>
    <property type="project" value="TreeGrafter"/>
</dbReference>
<keyword evidence="7" id="KW-0408">Iron</keyword>
<evidence type="ECO:0000256" key="7">
    <source>
        <dbReference type="ARBA" id="ARBA00023004"/>
    </source>
</evidence>
<evidence type="ECO:0000313" key="11">
    <source>
        <dbReference type="EMBL" id="NMD98823.1"/>
    </source>
</evidence>
<dbReference type="EC" id="1.2.7.4" evidence="2"/>
<organism evidence="11 12">
    <name type="scientific">Selenomonas bovis</name>
    <dbReference type="NCBI Taxonomy" id="416586"/>
    <lineage>
        <taxon>Bacteria</taxon>
        <taxon>Bacillati</taxon>
        <taxon>Bacillota</taxon>
        <taxon>Negativicutes</taxon>
        <taxon>Selenomonadales</taxon>
        <taxon>Selenomonadaceae</taxon>
        <taxon>Selenomonas</taxon>
    </lineage>
</organism>
<reference evidence="11 12" key="1">
    <citation type="submission" date="2020-04" db="EMBL/GenBank/DDBJ databases">
        <authorList>
            <person name="Hitch T.C.A."/>
            <person name="Wylensek D."/>
            <person name="Clavel T."/>
        </authorList>
    </citation>
    <scope>NUCLEOTIDE SEQUENCE [LARGE SCALE GENOMIC DNA]</scope>
    <source>
        <strain evidence="11 12">PG-130-P53-12</strain>
    </source>
</reference>
<evidence type="ECO:0000256" key="10">
    <source>
        <dbReference type="SAM" id="MobiDB-lite"/>
    </source>
</evidence>
<dbReference type="InterPro" id="IPR004137">
    <property type="entry name" value="HCP/CODH"/>
</dbReference>
<evidence type="ECO:0000256" key="5">
    <source>
        <dbReference type="ARBA" id="ARBA00022723"/>
    </source>
</evidence>
<dbReference type="InterPro" id="IPR016101">
    <property type="entry name" value="CO_DH_a-bundle"/>
</dbReference>
<dbReference type="InterPro" id="IPR016099">
    <property type="entry name" value="Prismane-like_a/b-sand"/>
</dbReference>
<keyword evidence="12" id="KW-1185">Reference proteome</keyword>
<keyword evidence="4" id="KW-0533">Nickel</keyword>
<dbReference type="InterPro" id="IPR011254">
    <property type="entry name" value="Prismane-like_sf"/>
</dbReference>
<dbReference type="PANTHER" id="PTHR30109">
    <property type="entry name" value="HYDROXYLAMINE REDUCTASE"/>
    <property type="match status" value="1"/>
</dbReference>
<evidence type="ECO:0000313" key="12">
    <source>
        <dbReference type="Proteomes" id="UP000543804"/>
    </source>
</evidence>
<feature type="compositionally biased region" description="Basic and acidic residues" evidence="10">
    <location>
        <begin position="1"/>
        <end position="39"/>
    </location>
</feature>
<sequence>MSTNDRHEQTHEQEHLHAHDHAHPHDHAHDHAHGHDHSHPHVHGGVADYMKAVAEYRKTFASKQDVLDHTPDPAVREMMLRMEQIGLSTVFDRFDAQKPQCSFGLAGVCCKICNMGPCKITPKSPRGVCGADADLIVSRNLLRSAAAGVAQHGAHAREILLSLKFIAEGRLALPLLGEKRIREVCRAFGIETRGQSAKRLAGKLADVLLADLSRPTPDDYETIKALAPKERQEVWQKLDILPISAYNEVFDAYHRTGVGTDGDWRSIMQQFLRCGLAFCFTGVVASNIGTDAMFGIGHRATSKVNIGALKKGYVNIAVHGHLPTLVSEIVRIGRSEEFQEKAKKAGAKGIQFYGICCSCLAAMYRYEGVIPLSNAVGAELVLGTGALDLWVADVQDVYPAIMDVARCFKTTVVTTSDSARLPGAEHYAYDHHHSNIEDTEKLARKIVTRGIESFAARRDVPVFIPAYEVTADVGFNAENIAEEFGGFGTLAAALKSGEIRGIVNMVGCSNPRVVYERAVVDVADELLKNDILIFTNGCASFPLLKLGYCSKAGAAKAGAHLQQFLAGKLPPVWHMGECIDNTRASTVFGGIAQAAGHAIKDMPYAFASPEWSNEKGLDASLAFRLFGIDSYHCVEPPVQGAPNVERFLKHDTKETLGAVMVVNTDPKALAKQIIADIEKARQALGWK</sequence>
<keyword evidence="3" id="KW-0004">4Fe-4S</keyword>
<feature type="region of interest" description="Disordered" evidence="10">
    <location>
        <begin position="1"/>
        <end position="42"/>
    </location>
</feature>
<dbReference type="PANTHER" id="PTHR30109:SF4">
    <property type="entry name" value="CARBON MONOXIDE DEHYDROGENASE"/>
    <property type="match status" value="1"/>
</dbReference>
<dbReference type="EMBL" id="JABAFA010000011">
    <property type="protein sequence ID" value="NMD98823.1"/>
    <property type="molecule type" value="Genomic_DNA"/>
</dbReference>
<evidence type="ECO:0000256" key="1">
    <source>
        <dbReference type="ARBA" id="ARBA00001966"/>
    </source>
</evidence>
<dbReference type="Gene3D" id="3.40.50.2030">
    <property type="match status" value="2"/>
</dbReference>
<dbReference type="AlphaFoldDB" id="A0A848B4H0"/>
<evidence type="ECO:0000256" key="4">
    <source>
        <dbReference type="ARBA" id="ARBA00022596"/>
    </source>
</evidence>
<evidence type="ECO:0000256" key="8">
    <source>
        <dbReference type="ARBA" id="ARBA00023014"/>
    </source>
</evidence>
<name>A0A848B4H0_9FIRM</name>
<dbReference type="GO" id="GO:0006091">
    <property type="term" value="P:generation of precursor metabolites and energy"/>
    <property type="evidence" value="ECO:0007669"/>
    <property type="project" value="InterPro"/>
</dbReference>
<dbReference type="Proteomes" id="UP000543804">
    <property type="component" value="Unassembled WGS sequence"/>
</dbReference>
<dbReference type="GO" id="GO:0043885">
    <property type="term" value="F:anaerobic carbon-monoxide dehydrogenase activity"/>
    <property type="evidence" value="ECO:0007669"/>
    <property type="project" value="UniProtKB-EC"/>
</dbReference>
<dbReference type="GO" id="GO:0051539">
    <property type="term" value="F:4 iron, 4 sulfur cluster binding"/>
    <property type="evidence" value="ECO:0007669"/>
    <property type="project" value="UniProtKB-KW"/>
</dbReference>
<dbReference type="GO" id="GO:0050418">
    <property type="term" value="F:hydroxylamine reductase activity"/>
    <property type="evidence" value="ECO:0007669"/>
    <property type="project" value="TreeGrafter"/>
</dbReference>
<dbReference type="RefSeq" id="WP_170077370.1">
    <property type="nucleotide sequence ID" value="NZ_JABAFA010000011.1"/>
</dbReference>
<evidence type="ECO:0000256" key="3">
    <source>
        <dbReference type="ARBA" id="ARBA00022485"/>
    </source>
</evidence>
<dbReference type="SUPFAM" id="SSF56821">
    <property type="entry name" value="Prismane protein-like"/>
    <property type="match status" value="1"/>
</dbReference>
<dbReference type="GO" id="GO:0016151">
    <property type="term" value="F:nickel cation binding"/>
    <property type="evidence" value="ECO:0007669"/>
    <property type="project" value="InterPro"/>
</dbReference>